<evidence type="ECO:0000313" key="2">
    <source>
        <dbReference type="Proteomes" id="UP001156102"/>
    </source>
</evidence>
<accession>A0AA42BST2</accession>
<comment type="caution">
    <text evidence="1">The sequence shown here is derived from an EMBL/GenBank/DDBJ whole genome shotgun (WGS) entry which is preliminary data.</text>
</comment>
<proteinExistence type="predicted"/>
<sequence length="98" mass="11395">MNEAIKQYGYYVQLIQPRPRQVIMMLRLRSFIAGIAWGEPQQKELRNYDRLLLHNARQLQQGLSCSLSKAYPATHWWWQLGQLADCSLYVDLSAPTAS</sequence>
<dbReference type="EMBL" id="JANCLT010000015">
    <property type="protein sequence ID" value="MCP8970869.1"/>
    <property type="molecule type" value="Genomic_DNA"/>
</dbReference>
<dbReference type="AlphaFoldDB" id="A0AA42BST2"/>
<protein>
    <submittedName>
        <fullName evidence="1">Uncharacterized protein</fullName>
    </submittedName>
</protein>
<evidence type="ECO:0000313" key="1">
    <source>
        <dbReference type="EMBL" id="MCP8970869.1"/>
    </source>
</evidence>
<reference evidence="1" key="1">
    <citation type="submission" date="2022-07" db="EMBL/GenBank/DDBJ databases">
        <authorList>
            <person name="Li W.-J."/>
            <person name="Deng Q.-Q."/>
        </authorList>
    </citation>
    <scope>NUCLEOTIDE SEQUENCE</scope>
    <source>
        <strain evidence="1">SYSU M60031</strain>
    </source>
</reference>
<organism evidence="1 2">
    <name type="scientific">Ectobacillus ponti</name>
    <dbReference type="NCBI Taxonomy" id="2961894"/>
    <lineage>
        <taxon>Bacteria</taxon>
        <taxon>Bacillati</taxon>
        <taxon>Bacillota</taxon>
        <taxon>Bacilli</taxon>
        <taxon>Bacillales</taxon>
        <taxon>Bacillaceae</taxon>
        <taxon>Ectobacillus</taxon>
    </lineage>
</organism>
<dbReference type="RefSeq" id="WP_254760796.1">
    <property type="nucleotide sequence ID" value="NZ_JANCLT010000015.1"/>
</dbReference>
<dbReference type="Proteomes" id="UP001156102">
    <property type="component" value="Unassembled WGS sequence"/>
</dbReference>
<name>A0AA42BST2_9BACI</name>
<gene>
    <name evidence="1" type="ORF">NK662_20325</name>
</gene>
<keyword evidence="2" id="KW-1185">Reference proteome</keyword>